<dbReference type="RefSeq" id="WP_102613007.1">
    <property type="nucleotide sequence ID" value="NZ_CADIKD010000050.1"/>
</dbReference>
<dbReference type="InterPro" id="IPR012337">
    <property type="entry name" value="RNaseH-like_sf"/>
</dbReference>
<dbReference type="SUPFAM" id="SSF53098">
    <property type="entry name" value="Ribonuclease H-like"/>
    <property type="match status" value="1"/>
</dbReference>
<dbReference type="GO" id="GO:0015074">
    <property type="term" value="P:DNA integration"/>
    <property type="evidence" value="ECO:0007669"/>
    <property type="project" value="InterPro"/>
</dbReference>
<proteinExistence type="predicted"/>
<gene>
    <name evidence="2" type="ORF">C0Z19_27665</name>
</gene>
<organism evidence="2 3">
    <name type="scientific">Trinickia soli</name>
    <dbReference type="NCBI Taxonomy" id="380675"/>
    <lineage>
        <taxon>Bacteria</taxon>
        <taxon>Pseudomonadati</taxon>
        <taxon>Pseudomonadota</taxon>
        <taxon>Betaproteobacteria</taxon>
        <taxon>Burkholderiales</taxon>
        <taxon>Burkholderiaceae</taxon>
        <taxon>Trinickia</taxon>
    </lineage>
</organism>
<dbReference type="GO" id="GO:0003676">
    <property type="term" value="F:nucleic acid binding"/>
    <property type="evidence" value="ECO:0007669"/>
    <property type="project" value="InterPro"/>
</dbReference>
<feature type="domain" description="Integrase catalytic" evidence="1">
    <location>
        <begin position="184"/>
        <end position="362"/>
    </location>
</feature>
<keyword evidence="3" id="KW-1185">Reference proteome</keyword>
<dbReference type="InterPro" id="IPR036397">
    <property type="entry name" value="RNaseH_sf"/>
</dbReference>
<dbReference type="Gene3D" id="3.30.420.10">
    <property type="entry name" value="Ribonuclease H-like superfamily/Ribonuclease H"/>
    <property type="match status" value="1"/>
</dbReference>
<comment type="caution">
    <text evidence="2">The sequence shown here is derived from an EMBL/GenBank/DDBJ whole genome shotgun (WGS) entry which is preliminary data.</text>
</comment>
<evidence type="ECO:0000259" key="1">
    <source>
        <dbReference type="PROSITE" id="PS50994"/>
    </source>
</evidence>
<name>A0A2N7VDC8_9BURK</name>
<evidence type="ECO:0000313" key="3">
    <source>
        <dbReference type="Proteomes" id="UP000235347"/>
    </source>
</evidence>
<accession>A0A2N7VDC8</accession>
<dbReference type="AlphaFoldDB" id="A0A2N7VDC8"/>
<protein>
    <submittedName>
        <fullName evidence="2">Integrase</fullName>
    </submittedName>
</protein>
<reference evidence="2 3" key="1">
    <citation type="submission" date="2018-01" db="EMBL/GenBank/DDBJ databases">
        <title>Whole genome analyses suggest that Burkholderia sensu lato contains two further novel genera in the rhizoxinica-symbiotica group Mycetohabitans gen. nov., and Trinickia gen. nov.: implications for the evolution of diazotrophy and nodulation in the Burkholderiaceae.</title>
        <authorList>
            <person name="Estrada-de los Santos P."/>
            <person name="Palmer M."/>
            <person name="Chavez-Ramirez B."/>
            <person name="Beukes C."/>
            <person name="Steenkamp E.T."/>
            <person name="Hirsch A.M."/>
            <person name="Manyaka P."/>
            <person name="Maluk M."/>
            <person name="Lafos M."/>
            <person name="Crook M."/>
            <person name="Gross E."/>
            <person name="Simon M.F."/>
            <person name="Bueno dos Reis Junior F."/>
            <person name="Poole P.S."/>
            <person name="Venter S.N."/>
            <person name="James E.K."/>
        </authorList>
    </citation>
    <scope>NUCLEOTIDE SEQUENCE [LARGE SCALE GENOMIC DNA]</scope>
    <source>
        <strain evidence="2 3">GP25-8</strain>
    </source>
</reference>
<dbReference type="Proteomes" id="UP000235347">
    <property type="component" value="Unassembled WGS sequence"/>
</dbReference>
<sequence>MVIDMNTTRLETIGQVREFLAGICDVELNVVQDEAERRRFVERTLRWFGYFRRPRSERGLLFAYVQRVSGYSRAHVIRLIAQYRESGTLEQRERGTRTQFPRRYTDEDVALLVELDSLHDTLSGAATRALARRACQVYGDARYERLSHISVSHLYNLRAGQAYRQRRLTWTKTRPSPVQIAVRKAPAPNGLPGYIRIDTVHQGDQDGVKGVYHVNAVDIVTQWEVVAAVERISEAYLLPVIALMLESFPFVVRGFHSDGGSEYINRDVAGLLEKLRIEFTRSRPRQTNDNALAECKNGAIVRKLIGYGHIPQRHAAAINRFHEQALNPYLNFHRPCYFAVDKVDARGRIRKSYPTEQIMTPWDRLRSIPDFEQYLKPDVTAQTLSDTAMAMTDSQAAQQLQDMRRNLFASFRRKRA</sequence>
<evidence type="ECO:0000313" key="2">
    <source>
        <dbReference type="EMBL" id="PMS15152.1"/>
    </source>
</evidence>
<dbReference type="InterPro" id="IPR001584">
    <property type="entry name" value="Integrase_cat-core"/>
</dbReference>
<dbReference type="EMBL" id="PNYB01000062">
    <property type="protein sequence ID" value="PMS15152.1"/>
    <property type="molecule type" value="Genomic_DNA"/>
</dbReference>
<dbReference type="PROSITE" id="PS50994">
    <property type="entry name" value="INTEGRASE"/>
    <property type="match status" value="1"/>
</dbReference>